<keyword evidence="2" id="KW-1185">Reference proteome</keyword>
<proteinExistence type="predicted"/>
<feature type="non-terminal residue" evidence="1">
    <location>
        <position position="1"/>
    </location>
</feature>
<evidence type="ECO:0000313" key="1">
    <source>
        <dbReference type="EMBL" id="CAG8685789.1"/>
    </source>
</evidence>
<dbReference type="EMBL" id="CAJVQB010006527">
    <property type="protein sequence ID" value="CAG8685789.1"/>
    <property type="molecule type" value="Genomic_DNA"/>
</dbReference>
<evidence type="ECO:0000313" key="2">
    <source>
        <dbReference type="Proteomes" id="UP000789901"/>
    </source>
</evidence>
<comment type="caution">
    <text evidence="1">The sequence shown here is derived from an EMBL/GenBank/DDBJ whole genome shotgun (WGS) entry which is preliminary data.</text>
</comment>
<name>A0ABN7UWW6_GIGMA</name>
<dbReference type="Proteomes" id="UP000789901">
    <property type="component" value="Unassembled WGS sequence"/>
</dbReference>
<accession>A0ABN7UWW6</accession>
<protein>
    <submittedName>
        <fullName evidence="1">2961_t:CDS:1</fullName>
    </submittedName>
</protein>
<sequence length="53" mass="6038">DYLINYIQLAKIENITCYVKDTQSEIKHQQNSLGFSSSCDRIGIEKISSIITD</sequence>
<gene>
    <name evidence="1" type="ORF">GMARGA_LOCUS11247</name>
</gene>
<organism evidence="1 2">
    <name type="scientific">Gigaspora margarita</name>
    <dbReference type="NCBI Taxonomy" id="4874"/>
    <lineage>
        <taxon>Eukaryota</taxon>
        <taxon>Fungi</taxon>
        <taxon>Fungi incertae sedis</taxon>
        <taxon>Mucoromycota</taxon>
        <taxon>Glomeromycotina</taxon>
        <taxon>Glomeromycetes</taxon>
        <taxon>Diversisporales</taxon>
        <taxon>Gigasporaceae</taxon>
        <taxon>Gigaspora</taxon>
    </lineage>
</organism>
<reference evidence="1 2" key="1">
    <citation type="submission" date="2021-06" db="EMBL/GenBank/DDBJ databases">
        <authorList>
            <person name="Kallberg Y."/>
            <person name="Tangrot J."/>
            <person name="Rosling A."/>
        </authorList>
    </citation>
    <scope>NUCLEOTIDE SEQUENCE [LARGE SCALE GENOMIC DNA]</scope>
    <source>
        <strain evidence="1 2">120-4 pot B 10/14</strain>
    </source>
</reference>